<dbReference type="STRING" id="1121357.SAMN05661109_00525"/>
<dbReference type="Proteomes" id="UP000198929">
    <property type="component" value="Unassembled WGS sequence"/>
</dbReference>
<dbReference type="AlphaFoldDB" id="A0A1H9QGI6"/>
<evidence type="ECO:0000313" key="2">
    <source>
        <dbReference type="Proteomes" id="UP000198929"/>
    </source>
</evidence>
<dbReference type="EMBL" id="FOGQ01000002">
    <property type="protein sequence ID" value="SER59527.1"/>
    <property type="molecule type" value="Genomic_DNA"/>
</dbReference>
<protein>
    <submittedName>
        <fullName evidence="1">Mycothiol system anti-sigma-R factor</fullName>
    </submittedName>
</protein>
<proteinExistence type="predicted"/>
<sequence>MSTQEHNEECCMGCGEAQSLLCELLDADTTDARAEEIKRLISRCPECFEQLKSERAVRELVRRCSGCEPAPETLRSRIIARISVTYTEMRFQ</sequence>
<accession>A0A1H9QGI6</accession>
<keyword evidence="2" id="KW-1185">Reference proteome</keyword>
<dbReference type="RefSeq" id="WP_092255816.1">
    <property type="nucleotide sequence ID" value="NZ_CP047199.1"/>
</dbReference>
<name>A0A1H9QGI6_9CORY</name>
<organism evidence="1 2">
    <name type="scientific">Corynebacterium cystitidis DSM 20524</name>
    <dbReference type="NCBI Taxonomy" id="1121357"/>
    <lineage>
        <taxon>Bacteria</taxon>
        <taxon>Bacillati</taxon>
        <taxon>Actinomycetota</taxon>
        <taxon>Actinomycetes</taxon>
        <taxon>Mycobacteriales</taxon>
        <taxon>Corynebacteriaceae</taxon>
        <taxon>Corynebacterium</taxon>
    </lineage>
</organism>
<evidence type="ECO:0000313" key="1">
    <source>
        <dbReference type="EMBL" id="SER59527.1"/>
    </source>
</evidence>
<reference evidence="2" key="1">
    <citation type="submission" date="2016-10" db="EMBL/GenBank/DDBJ databases">
        <authorList>
            <person name="Varghese N."/>
            <person name="Submissions S."/>
        </authorList>
    </citation>
    <scope>NUCLEOTIDE SEQUENCE [LARGE SCALE GENOMIC DNA]</scope>
    <source>
        <strain evidence="2">DSM 20524</strain>
    </source>
</reference>
<gene>
    <name evidence="1" type="ORF">SAMN05661109_00525</name>
</gene>